<comment type="caution">
    <text evidence="2">The sequence shown here is derived from an EMBL/GenBank/DDBJ whole genome shotgun (WGS) entry which is preliminary data.</text>
</comment>
<proteinExistence type="predicted"/>
<sequence length="127" mass="13872">MAGIFPEAADGDLRRKKEELPRRTADVAGQRGPRFLLTRLCTWGWCPPPRAPVPGCGFPGRRMSVVLENGQRVRAGEGLMEGEAGEGMKRVVDISASPTALGVNYDDGSRWLTASRVHKLLNTVKRS</sequence>
<feature type="compositionally biased region" description="Basic and acidic residues" evidence="1">
    <location>
        <begin position="11"/>
        <end position="25"/>
    </location>
</feature>
<protein>
    <submittedName>
        <fullName evidence="2">Uncharacterized protein</fullName>
    </submittedName>
</protein>
<dbReference type="AlphaFoldDB" id="A0A835RW11"/>
<gene>
    <name evidence="3" type="ORF">HPP92_002250</name>
    <name evidence="2" type="ORF">HPP92_002509</name>
</gene>
<organism evidence="2 4">
    <name type="scientific">Vanilla planifolia</name>
    <name type="common">Vanilla</name>
    <dbReference type="NCBI Taxonomy" id="51239"/>
    <lineage>
        <taxon>Eukaryota</taxon>
        <taxon>Viridiplantae</taxon>
        <taxon>Streptophyta</taxon>
        <taxon>Embryophyta</taxon>
        <taxon>Tracheophyta</taxon>
        <taxon>Spermatophyta</taxon>
        <taxon>Magnoliopsida</taxon>
        <taxon>Liliopsida</taxon>
        <taxon>Asparagales</taxon>
        <taxon>Orchidaceae</taxon>
        <taxon>Vanilloideae</taxon>
        <taxon>Vanilleae</taxon>
        <taxon>Vanilla</taxon>
    </lineage>
</organism>
<dbReference type="Proteomes" id="UP000636800">
    <property type="component" value="Chromosome 1"/>
</dbReference>
<feature type="region of interest" description="Disordered" evidence="1">
    <location>
        <begin position="1"/>
        <end position="26"/>
    </location>
</feature>
<dbReference type="EMBL" id="JADCNM010000001">
    <property type="protein sequence ID" value="KAG0502178.1"/>
    <property type="molecule type" value="Genomic_DNA"/>
</dbReference>
<name>A0A835RW11_VANPL</name>
<evidence type="ECO:0000256" key="1">
    <source>
        <dbReference type="SAM" id="MobiDB-lite"/>
    </source>
</evidence>
<evidence type="ECO:0000313" key="4">
    <source>
        <dbReference type="Proteomes" id="UP000636800"/>
    </source>
</evidence>
<keyword evidence="4" id="KW-1185">Reference proteome</keyword>
<evidence type="ECO:0000313" key="5">
    <source>
        <dbReference type="Proteomes" id="UP000639772"/>
    </source>
</evidence>
<dbReference type="Proteomes" id="UP000639772">
    <property type="component" value="Chromosome 1"/>
</dbReference>
<reference evidence="4 5" key="1">
    <citation type="journal article" date="2020" name="Nat. Food">
        <title>A phased Vanilla planifolia genome enables genetic improvement of flavour and production.</title>
        <authorList>
            <person name="Hasing T."/>
            <person name="Tang H."/>
            <person name="Brym M."/>
            <person name="Khazi F."/>
            <person name="Huang T."/>
            <person name="Chambers A.H."/>
        </authorList>
    </citation>
    <scope>NUCLEOTIDE SEQUENCE [LARGE SCALE GENOMIC DNA]</scope>
    <source>
        <tissue evidence="2">Leaf</tissue>
    </source>
</reference>
<accession>A0A835RW11</accession>
<dbReference type="EMBL" id="JADCNL010000001">
    <property type="protein sequence ID" value="KAG0497818.1"/>
    <property type="molecule type" value="Genomic_DNA"/>
</dbReference>
<evidence type="ECO:0000313" key="2">
    <source>
        <dbReference type="EMBL" id="KAG0497818.1"/>
    </source>
</evidence>
<evidence type="ECO:0000313" key="3">
    <source>
        <dbReference type="EMBL" id="KAG0502178.1"/>
    </source>
</evidence>